<reference evidence="2" key="1">
    <citation type="submission" date="2022-11" db="UniProtKB">
        <authorList>
            <consortium name="WormBaseParasite"/>
        </authorList>
    </citation>
    <scope>IDENTIFICATION</scope>
</reference>
<keyword evidence="1" id="KW-1185">Reference proteome</keyword>
<evidence type="ECO:0000313" key="1">
    <source>
        <dbReference type="Proteomes" id="UP000887574"/>
    </source>
</evidence>
<dbReference type="CDD" id="cd11685">
    <property type="entry name" value="UEV_TSG101-like"/>
    <property type="match status" value="1"/>
</dbReference>
<dbReference type="AlphaFoldDB" id="A0A915DZG7"/>
<sequence length="322" mass="36468">MFNNQQPSRNQDLNEILQRAKMQNQGLARDDITKALKTFNNQVCCSLAGTIPVRYKGNTYNIPVLSTFWTTIPTLVLSAMSDQQLPCGFEYWRYPGYETSGLLQIDMAFQDKCPVYSVSSSHANPVPNPTTPYPMAASGVLLRIPPPIPVPTYQLLTHFRCFWVCISRSLSNSWSNDLPAAYQPYMNLPNAVLALLSIPTSLQMYLSNKSRMLAMPPVGMLMEQHHNNPKSLRDKIGTPFAELQSVNINPRATNRQQKLKGMLERIDQEQKQLDIILSPISRTVLAAFRYNLSIPPTKSRFRLDQQGTNYLLLIGCSHHRHT</sequence>
<dbReference type="WBParaSite" id="jg24577">
    <property type="protein sequence ID" value="jg24577"/>
    <property type="gene ID" value="jg24577"/>
</dbReference>
<protein>
    <submittedName>
        <fullName evidence="2">Uncharacterized protein</fullName>
    </submittedName>
</protein>
<name>A0A915DZG7_9BILA</name>
<evidence type="ECO:0000313" key="2">
    <source>
        <dbReference type="WBParaSite" id="jg24577"/>
    </source>
</evidence>
<accession>A0A915DZG7</accession>
<organism evidence="1 2">
    <name type="scientific">Ditylenchus dipsaci</name>
    <dbReference type="NCBI Taxonomy" id="166011"/>
    <lineage>
        <taxon>Eukaryota</taxon>
        <taxon>Metazoa</taxon>
        <taxon>Ecdysozoa</taxon>
        <taxon>Nematoda</taxon>
        <taxon>Chromadorea</taxon>
        <taxon>Rhabditida</taxon>
        <taxon>Tylenchina</taxon>
        <taxon>Tylenchomorpha</taxon>
        <taxon>Sphaerularioidea</taxon>
        <taxon>Anguinidae</taxon>
        <taxon>Anguininae</taxon>
        <taxon>Ditylenchus</taxon>
    </lineage>
</organism>
<dbReference type="Proteomes" id="UP000887574">
    <property type="component" value="Unplaced"/>
</dbReference>
<proteinExistence type="predicted"/>